<feature type="transmembrane region" description="Helical" evidence="6">
    <location>
        <begin position="44"/>
        <end position="69"/>
    </location>
</feature>
<dbReference type="SMART" id="SM00034">
    <property type="entry name" value="CLECT"/>
    <property type="match status" value="1"/>
</dbReference>
<evidence type="ECO:0000256" key="1">
    <source>
        <dbReference type="ARBA" id="ARBA00004167"/>
    </source>
</evidence>
<dbReference type="OrthoDB" id="2142683at2759"/>
<dbReference type="GO" id="GO:0043122">
    <property type="term" value="P:regulation of canonical NF-kappaB signal transduction"/>
    <property type="evidence" value="ECO:0007669"/>
    <property type="project" value="TreeGrafter"/>
</dbReference>
<dbReference type="SUPFAM" id="SSF56436">
    <property type="entry name" value="C-type lectin-like"/>
    <property type="match status" value="1"/>
</dbReference>
<proteinExistence type="predicted"/>
<keyword evidence="5 6" id="KW-0472">Membrane</keyword>
<dbReference type="KEGG" id="ccan:109681394"/>
<dbReference type="InterPro" id="IPR033992">
    <property type="entry name" value="NKR-like_CTLD"/>
</dbReference>
<dbReference type="GO" id="GO:0016020">
    <property type="term" value="C:membrane"/>
    <property type="evidence" value="ECO:0007669"/>
    <property type="project" value="UniProtKB-SubCell"/>
</dbReference>
<comment type="subcellular location">
    <subcellularLocation>
        <location evidence="1">Membrane</location>
        <topology evidence="1">Single-pass membrane protein</topology>
    </subcellularLocation>
</comment>
<dbReference type="AlphaFoldDB" id="A0A250YBU2"/>
<evidence type="ECO:0000313" key="8">
    <source>
        <dbReference type="EMBL" id="JAV41112.1"/>
    </source>
</evidence>
<evidence type="ECO:0000256" key="5">
    <source>
        <dbReference type="ARBA" id="ARBA00023136"/>
    </source>
</evidence>
<evidence type="ECO:0000256" key="3">
    <source>
        <dbReference type="ARBA" id="ARBA00022734"/>
    </source>
</evidence>
<keyword evidence="3 8" id="KW-0430">Lectin</keyword>
<organism evidence="8">
    <name type="scientific">Castor canadensis</name>
    <name type="common">American beaver</name>
    <dbReference type="NCBI Taxonomy" id="51338"/>
    <lineage>
        <taxon>Eukaryota</taxon>
        <taxon>Metazoa</taxon>
        <taxon>Chordata</taxon>
        <taxon>Craniata</taxon>
        <taxon>Vertebrata</taxon>
        <taxon>Euteleostomi</taxon>
        <taxon>Mammalia</taxon>
        <taxon>Eutheria</taxon>
        <taxon>Euarchontoglires</taxon>
        <taxon>Glires</taxon>
        <taxon>Rodentia</taxon>
        <taxon>Castorimorpha</taxon>
        <taxon>Castoridae</taxon>
        <taxon>Castor</taxon>
    </lineage>
</organism>
<dbReference type="CTD" id="64581"/>
<dbReference type="InterPro" id="IPR016186">
    <property type="entry name" value="C-type_lectin-like/link_sf"/>
</dbReference>
<reference evidence="9" key="2">
    <citation type="submission" date="2025-04" db="UniProtKB">
        <authorList>
            <consortium name="RefSeq"/>
        </authorList>
    </citation>
    <scope>IDENTIFICATION</scope>
    <source>
        <tissue evidence="9">Leukocyte</tissue>
    </source>
</reference>
<dbReference type="GO" id="GO:0002720">
    <property type="term" value="P:positive regulation of cytokine production involved in immune response"/>
    <property type="evidence" value="ECO:0007669"/>
    <property type="project" value="TreeGrafter"/>
</dbReference>
<dbReference type="RefSeq" id="XP_020011736.1">
    <property type="nucleotide sequence ID" value="XM_020156147.1"/>
</dbReference>
<dbReference type="PANTHER" id="PTHR47218:SF1">
    <property type="entry name" value="C-TYPE LECTIN DOMAIN FAMILY 7 MEMBER A"/>
    <property type="match status" value="1"/>
</dbReference>
<evidence type="ECO:0000256" key="2">
    <source>
        <dbReference type="ARBA" id="ARBA00022692"/>
    </source>
</evidence>
<keyword evidence="4 6" id="KW-1133">Transmembrane helix</keyword>
<dbReference type="Gene3D" id="3.10.100.10">
    <property type="entry name" value="Mannose-Binding Protein A, subunit A"/>
    <property type="match status" value="1"/>
</dbReference>
<sequence>MEYHTHLENLDEDGYTKLDFHSKGTANRPVSEKGSPGVSPPWRLIAVTLGILCLVILVIVLVLVGLGVFSGPCPSNWITHEKSCYLFSMSLDSWYGSKRGCSQLDSNLLKIDTSEELDFIQSQVSSHSENSFWIGLSRHHTEGPWLWEDGSTFSSNLFPIRSTTTEGDSSHNCVWVHQSNVYDQTCTVSSYSICEKKLQI</sequence>
<gene>
    <name evidence="8" type="primary">CLEC7A</name>
    <name evidence="9" type="synonym">Clec7a</name>
</gene>
<dbReference type="GO" id="GO:0038187">
    <property type="term" value="F:pattern recognition receptor activity"/>
    <property type="evidence" value="ECO:0007669"/>
    <property type="project" value="TreeGrafter"/>
</dbReference>
<dbReference type="GO" id="GO:0071226">
    <property type="term" value="P:cellular response to molecule of fungal origin"/>
    <property type="evidence" value="ECO:0007669"/>
    <property type="project" value="InterPro"/>
</dbReference>
<dbReference type="EMBL" id="GFFW01003676">
    <property type="protein sequence ID" value="JAV41112.1"/>
    <property type="molecule type" value="Transcribed_RNA"/>
</dbReference>
<dbReference type="PROSITE" id="PS50041">
    <property type="entry name" value="C_TYPE_LECTIN_2"/>
    <property type="match status" value="1"/>
</dbReference>
<evidence type="ECO:0000313" key="9">
    <source>
        <dbReference type="RefSeq" id="XP_020011736.1"/>
    </source>
</evidence>
<protein>
    <submittedName>
        <fullName evidence="8 9">C-type lectin domain family 7 member A</fullName>
    </submittedName>
</protein>
<name>A0A250YBU2_CASCN</name>
<dbReference type="InterPro" id="IPR016187">
    <property type="entry name" value="CTDL_fold"/>
</dbReference>
<reference evidence="8" key="1">
    <citation type="journal article" date="2017" name="G3 (Bethesda)">
        <title>De Novo Genome and Transcriptome Assembly of the Canadian Beaver (Castor canadensis).</title>
        <authorList>
            <person name="Lok S."/>
            <person name="Paton T.A."/>
            <person name="Wang Z."/>
            <person name="Kaur G."/>
            <person name="Walker S."/>
            <person name="Yuen R.K."/>
            <person name="Sung W.W."/>
            <person name="Whitney J."/>
            <person name="Buchanan J.A."/>
            <person name="Trost B."/>
            <person name="Singh N."/>
            <person name="Apresto B."/>
            <person name="Chen N."/>
            <person name="Coole M."/>
            <person name="Dawson T.J."/>
            <person name="Ho K.Y."/>
            <person name="Hu Z."/>
            <person name="Pullenayegum S."/>
            <person name="Samler K."/>
            <person name="Shipstone A."/>
            <person name="Tsoi F."/>
            <person name="Wang T."/>
            <person name="Pereira S.L."/>
            <person name="Rostami P."/>
            <person name="Ryan C.A."/>
            <person name="Tong A.H."/>
            <person name="Ng K."/>
            <person name="Sundaravadanam Y."/>
            <person name="Simpson J.T."/>
            <person name="Lim B.K."/>
            <person name="Engstrom M.D."/>
            <person name="Dutton C.J."/>
            <person name="Kerr K.C."/>
            <person name="Franke M."/>
            <person name="Rapley W."/>
            <person name="Wintle R.F."/>
            <person name="Scherer S.W."/>
        </authorList>
    </citation>
    <scope>NUCLEOTIDE SEQUENCE</scope>
    <source>
        <strain evidence="8">Ward</strain>
        <tissue evidence="8">Leukocyte</tissue>
    </source>
</reference>
<dbReference type="Pfam" id="PF00059">
    <property type="entry name" value="Lectin_C"/>
    <property type="match status" value="1"/>
</dbReference>
<dbReference type="InterPro" id="IPR001304">
    <property type="entry name" value="C-type_lectin-like"/>
</dbReference>
<dbReference type="PANTHER" id="PTHR47218">
    <property type="entry name" value="C-TYPE LECTIN DOMAIN FAMILY 7 MEMBER A"/>
    <property type="match status" value="1"/>
</dbReference>
<dbReference type="GO" id="GO:0045087">
    <property type="term" value="P:innate immune response"/>
    <property type="evidence" value="ECO:0007669"/>
    <property type="project" value="TreeGrafter"/>
</dbReference>
<evidence type="ECO:0000256" key="6">
    <source>
        <dbReference type="SAM" id="Phobius"/>
    </source>
</evidence>
<keyword evidence="2 6" id="KW-0812">Transmembrane</keyword>
<feature type="domain" description="C-type lectin" evidence="7">
    <location>
        <begin position="80"/>
        <end position="195"/>
    </location>
</feature>
<accession>A0A250YBU2</accession>
<dbReference type="CDD" id="cd03593">
    <property type="entry name" value="CLECT_NK_receptors_like"/>
    <property type="match status" value="1"/>
</dbReference>
<evidence type="ECO:0000259" key="7">
    <source>
        <dbReference type="PROSITE" id="PS50041"/>
    </source>
</evidence>
<dbReference type="GO" id="GO:0001872">
    <property type="term" value="F:(1-&gt;3)-beta-D-glucan binding"/>
    <property type="evidence" value="ECO:0007669"/>
    <property type="project" value="InterPro"/>
</dbReference>
<dbReference type="GO" id="GO:0006910">
    <property type="term" value="P:phagocytosis, recognition"/>
    <property type="evidence" value="ECO:0007669"/>
    <property type="project" value="TreeGrafter"/>
</dbReference>
<dbReference type="GO" id="GO:0009986">
    <property type="term" value="C:cell surface"/>
    <property type="evidence" value="ECO:0007669"/>
    <property type="project" value="TreeGrafter"/>
</dbReference>
<dbReference type="InterPro" id="IPR042808">
    <property type="entry name" value="CLEC7A"/>
</dbReference>
<evidence type="ECO:0000256" key="4">
    <source>
        <dbReference type="ARBA" id="ARBA00022989"/>
    </source>
</evidence>